<dbReference type="Pfam" id="PF00005">
    <property type="entry name" value="ABC_tran"/>
    <property type="match status" value="1"/>
</dbReference>
<proteinExistence type="predicted"/>
<dbReference type="PROSITE" id="PS00211">
    <property type="entry name" value="ABC_TRANSPORTER_1"/>
    <property type="match status" value="1"/>
</dbReference>
<comment type="caution">
    <text evidence="4">The sequence shown here is derived from an EMBL/GenBank/DDBJ whole genome shotgun (WGS) entry which is preliminary data.</text>
</comment>
<evidence type="ECO:0000259" key="3">
    <source>
        <dbReference type="PROSITE" id="PS50893"/>
    </source>
</evidence>
<keyword evidence="5" id="KW-1185">Reference proteome</keyword>
<dbReference type="Gene3D" id="3.40.50.300">
    <property type="entry name" value="P-loop containing nucleotide triphosphate hydrolases"/>
    <property type="match status" value="1"/>
</dbReference>
<dbReference type="Proteomes" id="UP001596022">
    <property type="component" value="Unassembled WGS sequence"/>
</dbReference>
<sequence>MGQTTVLHVDHVSKQYGKKTVLEDVNFTIDTPEIIGFVGPSGAGKTTLVKMIAGMDVPSDGKINVFGEQMPNLSLMERMGYMGQSDALYGELTALQNLAFFGKLYGLKGKKLMERSYEVLDLVGLSKDAKKTVQQFSGGMKRRLSLSIALIHEPALLILDEPTVGIDPVLRFKLWETFADLRRSGVTIIVTSHVMDEADRCDRVGLIRDGGLIAIGTPSELKHQANAKTMEEAFLAFGGVKDAH</sequence>
<evidence type="ECO:0000313" key="4">
    <source>
        <dbReference type="EMBL" id="MFC4617666.1"/>
    </source>
</evidence>
<dbReference type="InterPro" id="IPR003439">
    <property type="entry name" value="ABC_transporter-like_ATP-bd"/>
</dbReference>
<reference evidence="5" key="1">
    <citation type="journal article" date="2019" name="Int. J. Syst. Evol. Microbiol.">
        <title>The Global Catalogue of Microorganisms (GCM) 10K type strain sequencing project: providing services to taxonomists for standard genome sequencing and annotation.</title>
        <authorList>
            <consortium name="The Broad Institute Genomics Platform"/>
            <consortium name="The Broad Institute Genome Sequencing Center for Infectious Disease"/>
            <person name="Wu L."/>
            <person name="Ma J."/>
        </authorList>
    </citation>
    <scope>NUCLEOTIDE SEQUENCE [LARGE SCALE GENOMIC DNA]</scope>
    <source>
        <strain evidence="5">CGMCC 1.16306</strain>
    </source>
</reference>
<dbReference type="InterPro" id="IPR017871">
    <property type="entry name" value="ABC_transporter-like_CS"/>
</dbReference>
<dbReference type="PANTHER" id="PTHR43038:SF3">
    <property type="entry name" value="ABC TRANSPORTER G FAMILY MEMBER 20 ISOFORM X1"/>
    <property type="match status" value="1"/>
</dbReference>
<dbReference type="CDD" id="cd03230">
    <property type="entry name" value="ABC_DR_subfamily_A"/>
    <property type="match status" value="1"/>
</dbReference>
<feature type="domain" description="ABC transporter" evidence="3">
    <location>
        <begin position="7"/>
        <end position="234"/>
    </location>
</feature>
<dbReference type="GO" id="GO:0005524">
    <property type="term" value="F:ATP binding"/>
    <property type="evidence" value="ECO:0007669"/>
    <property type="project" value="UniProtKB-KW"/>
</dbReference>
<dbReference type="PANTHER" id="PTHR43038">
    <property type="entry name" value="ATP-BINDING CASSETTE, SUB-FAMILY H, MEMBER 1"/>
    <property type="match status" value="1"/>
</dbReference>
<evidence type="ECO:0000256" key="2">
    <source>
        <dbReference type="ARBA" id="ARBA00022840"/>
    </source>
</evidence>
<accession>A0ABV9GHA0</accession>
<keyword evidence="2 4" id="KW-0067">ATP-binding</keyword>
<dbReference type="InterPro" id="IPR027417">
    <property type="entry name" value="P-loop_NTPase"/>
</dbReference>
<keyword evidence="1" id="KW-0547">Nucleotide-binding</keyword>
<organism evidence="4 5">
    <name type="scientific">Camelliibacillus cellulosilyticus</name>
    <dbReference type="NCBI Taxonomy" id="2174486"/>
    <lineage>
        <taxon>Bacteria</taxon>
        <taxon>Bacillati</taxon>
        <taxon>Bacillota</taxon>
        <taxon>Bacilli</taxon>
        <taxon>Bacillales</taxon>
        <taxon>Sporolactobacillaceae</taxon>
        <taxon>Camelliibacillus</taxon>
    </lineage>
</organism>
<gene>
    <name evidence="4" type="ORF">ACFO4N_02860</name>
</gene>
<dbReference type="SUPFAM" id="SSF52540">
    <property type="entry name" value="P-loop containing nucleoside triphosphate hydrolases"/>
    <property type="match status" value="1"/>
</dbReference>
<evidence type="ECO:0000256" key="1">
    <source>
        <dbReference type="ARBA" id="ARBA00022741"/>
    </source>
</evidence>
<name>A0ABV9GHA0_9BACL</name>
<dbReference type="RefSeq" id="WP_376844698.1">
    <property type="nucleotide sequence ID" value="NZ_JBHSFW010000001.1"/>
</dbReference>
<protein>
    <submittedName>
        <fullName evidence="4">ABC transporter ATP-binding protein</fullName>
    </submittedName>
</protein>
<dbReference type="PROSITE" id="PS50893">
    <property type="entry name" value="ABC_TRANSPORTER_2"/>
    <property type="match status" value="1"/>
</dbReference>
<dbReference type="EMBL" id="JBHSFW010000001">
    <property type="protein sequence ID" value="MFC4617666.1"/>
    <property type="molecule type" value="Genomic_DNA"/>
</dbReference>
<evidence type="ECO:0000313" key="5">
    <source>
        <dbReference type="Proteomes" id="UP001596022"/>
    </source>
</evidence>
<dbReference type="SMART" id="SM00382">
    <property type="entry name" value="AAA"/>
    <property type="match status" value="1"/>
</dbReference>
<dbReference type="InterPro" id="IPR003593">
    <property type="entry name" value="AAA+_ATPase"/>
</dbReference>